<evidence type="ECO:0000313" key="4">
    <source>
        <dbReference type="WBParaSite" id="ECPE_0001389501-mRNA-1"/>
    </source>
</evidence>
<proteinExistence type="predicted"/>
<evidence type="ECO:0000313" key="2">
    <source>
        <dbReference type="EMBL" id="VDP91127.1"/>
    </source>
</evidence>
<feature type="compositionally biased region" description="Low complexity" evidence="1">
    <location>
        <begin position="319"/>
        <end position="337"/>
    </location>
</feature>
<evidence type="ECO:0000313" key="3">
    <source>
        <dbReference type="Proteomes" id="UP000272942"/>
    </source>
</evidence>
<feature type="compositionally biased region" description="Polar residues" evidence="1">
    <location>
        <begin position="40"/>
        <end position="54"/>
    </location>
</feature>
<feature type="compositionally biased region" description="Polar residues" evidence="1">
    <location>
        <begin position="348"/>
        <end position="366"/>
    </location>
</feature>
<dbReference type="AlphaFoldDB" id="A0A183B3S0"/>
<protein>
    <submittedName>
        <fullName evidence="4">Similar to</fullName>
    </submittedName>
</protein>
<reference evidence="2 3" key="2">
    <citation type="submission" date="2018-11" db="EMBL/GenBank/DDBJ databases">
        <authorList>
            <consortium name="Pathogen Informatics"/>
        </authorList>
    </citation>
    <scope>NUCLEOTIDE SEQUENCE [LARGE SCALE GENOMIC DNA]</scope>
    <source>
        <strain evidence="2 3">Egypt</strain>
    </source>
</reference>
<feature type="region of interest" description="Disordered" evidence="1">
    <location>
        <begin position="256"/>
        <end position="374"/>
    </location>
</feature>
<gene>
    <name evidence="2" type="ORF">ECPE_LOCUS13855</name>
</gene>
<reference evidence="4" key="1">
    <citation type="submission" date="2016-06" db="UniProtKB">
        <authorList>
            <consortium name="WormBaseParasite"/>
        </authorList>
    </citation>
    <scope>IDENTIFICATION</scope>
</reference>
<feature type="compositionally biased region" description="Polar residues" evidence="1">
    <location>
        <begin position="1"/>
        <end position="29"/>
    </location>
</feature>
<feature type="compositionally biased region" description="Polar residues" evidence="1">
    <location>
        <begin position="256"/>
        <end position="268"/>
    </location>
</feature>
<feature type="region of interest" description="Disordered" evidence="1">
    <location>
        <begin position="157"/>
        <end position="185"/>
    </location>
</feature>
<feature type="compositionally biased region" description="Polar residues" evidence="1">
    <location>
        <begin position="158"/>
        <end position="174"/>
    </location>
</feature>
<feature type="compositionally biased region" description="Polar residues" evidence="1">
    <location>
        <begin position="278"/>
        <end position="288"/>
    </location>
</feature>
<evidence type="ECO:0000256" key="1">
    <source>
        <dbReference type="SAM" id="MobiDB-lite"/>
    </source>
</evidence>
<dbReference type="Proteomes" id="UP000272942">
    <property type="component" value="Unassembled WGS sequence"/>
</dbReference>
<dbReference type="EMBL" id="UZAN01056130">
    <property type="protein sequence ID" value="VDP91127.1"/>
    <property type="molecule type" value="Genomic_DNA"/>
</dbReference>
<keyword evidence="3" id="KW-1185">Reference proteome</keyword>
<organism evidence="4">
    <name type="scientific">Echinostoma caproni</name>
    <dbReference type="NCBI Taxonomy" id="27848"/>
    <lineage>
        <taxon>Eukaryota</taxon>
        <taxon>Metazoa</taxon>
        <taxon>Spiralia</taxon>
        <taxon>Lophotrochozoa</taxon>
        <taxon>Platyhelminthes</taxon>
        <taxon>Trematoda</taxon>
        <taxon>Digenea</taxon>
        <taxon>Plagiorchiida</taxon>
        <taxon>Echinostomata</taxon>
        <taxon>Echinostomatoidea</taxon>
        <taxon>Echinostomatidae</taxon>
        <taxon>Echinostoma</taxon>
    </lineage>
</organism>
<name>A0A183B3S0_9TREM</name>
<dbReference type="WBParaSite" id="ECPE_0001389501-mRNA-1">
    <property type="protein sequence ID" value="ECPE_0001389501-mRNA-1"/>
    <property type="gene ID" value="ECPE_0001389501"/>
</dbReference>
<accession>A0A183B3S0</accession>
<sequence>MSSNRLTGKLSNVAPTTIITSSVKQPTSDGNRDPVWIHGTHTNHTQPPESSSSHPWIRQQHFDGTKSDRDQYPNEIEITSPGRLGSAGPPERRVAQSGKGVVSLALKTKRSNEPNSTHPTTTPQASIHILRGLARSPPRTGVPAAGSRHFGEVHLESSILTSNSPTNGSESTPIASHRNFRPMLDSHDDDSIEFDSPDGSLLIPFNPSNHITSPSLVSLPGSTLLPSGSPPTDWSVSSPSGLSVSGLILNCQLTSESENQHMMPTNRSDLPRARISPSGETDVSSSPTGLRISNLDRPMGGQPTSTVLRELPDPNVIVTGASTTLTSSTSPNQSSWSRLKADRALKVTPSTEQPATNQRTRQSTGSPPEVTGTRRNVWSRLGTSSALVGRVRVQPALVQQPPMRPTYPFGRDCRFVFRMPVDSEEEEEDTYNRTTPANSTAMLASCRREQRALWIK</sequence>
<feature type="compositionally biased region" description="Basic and acidic residues" evidence="1">
    <location>
        <begin position="60"/>
        <end position="72"/>
    </location>
</feature>
<feature type="region of interest" description="Disordered" evidence="1">
    <location>
        <begin position="1"/>
        <end position="95"/>
    </location>
</feature>